<dbReference type="Proteomes" id="UP001140513">
    <property type="component" value="Unassembled WGS sequence"/>
</dbReference>
<proteinExistence type="predicted"/>
<dbReference type="InterPro" id="IPR036812">
    <property type="entry name" value="NAD(P)_OxRdtase_dom_sf"/>
</dbReference>
<dbReference type="PANTHER" id="PTHR11732">
    <property type="entry name" value="ALDO/KETO REDUCTASE"/>
    <property type="match status" value="1"/>
</dbReference>
<reference evidence="6" key="1">
    <citation type="submission" date="2022-10" db="EMBL/GenBank/DDBJ databases">
        <title>Tapping the CABI collections for fungal endophytes: first genome assemblies for Collariella, Neodidymelliopsis, Ascochyta clinopodiicola, Didymella pomorum, Didymosphaeria variabile, Neocosmospora piperis and Neocucurbitaria cava.</title>
        <authorList>
            <person name="Hill R."/>
        </authorList>
    </citation>
    <scope>NUCLEOTIDE SEQUENCE</scope>
    <source>
        <strain evidence="6">IMI 356815</strain>
    </source>
</reference>
<dbReference type="GeneID" id="80906733"/>
<feature type="active site" description="Proton donor" evidence="2">
    <location>
        <position position="87"/>
    </location>
</feature>
<evidence type="ECO:0000313" key="7">
    <source>
        <dbReference type="Proteomes" id="UP001140513"/>
    </source>
</evidence>
<keyword evidence="7" id="KW-1185">Reference proteome</keyword>
<evidence type="ECO:0000313" key="6">
    <source>
        <dbReference type="EMBL" id="KAJ4358619.1"/>
    </source>
</evidence>
<dbReference type="SUPFAM" id="SSF51430">
    <property type="entry name" value="NAD(P)-linked oxidoreductase"/>
    <property type="match status" value="1"/>
</dbReference>
<keyword evidence="1" id="KW-0560">Oxidoreductase</keyword>
<dbReference type="EMBL" id="JAPEUX010000002">
    <property type="protein sequence ID" value="KAJ4358619.1"/>
    <property type="molecule type" value="Genomic_DNA"/>
</dbReference>
<organism evidence="6 7">
    <name type="scientific">Didymosphaeria variabile</name>
    <dbReference type="NCBI Taxonomy" id="1932322"/>
    <lineage>
        <taxon>Eukaryota</taxon>
        <taxon>Fungi</taxon>
        <taxon>Dikarya</taxon>
        <taxon>Ascomycota</taxon>
        <taxon>Pezizomycotina</taxon>
        <taxon>Dothideomycetes</taxon>
        <taxon>Pleosporomycetidae</taxon>
        <taxon>Pleosporales</taxon>
        <taxon>Massarineae</taxon>
        <taxon>Didymosphaeriaceae</taxon>
        <taxon>Didymosphaeria</taxon>
    </lineage>
</organism>
<dbReference type="GO" id="GO:0016616">
    <property type="term" value="F:oxidoreductase activity, acting on the CH-OH group of donors, NAD or NADP as acceptor"/>
    <property type="evidence" value="ECO:0007669"/>
    <property type="project" value="UniProtKB-ARBA"/>
</dbReference>
<dbReference type="InterPro" id="IPR023210">
    <property type="entry name" value="NADP_OxRdtase_dom"/>
</dbReference>
<comment type="caution">
    <text evidence="6">The sequence shown here is derived from an EMBL/GenBank/DDBJ whole genome shotgun (WGS) entry which is preliminary data.</text>
</comment>
<evidence type="ECO:0000256" key="2">
    <source>
        <dbReference type="PIRSR" id="PIRSR000097-1"/>
    </source>
</evidence>
<dbReference type="PROSITE" id="PS00062">
    <property type="entry name" value="ALDOKETO_REDUCTASE_2"/>
    <property type="match status" value="1"/>
</dbReference>
<evidence type="ECO:0000256" key="4">
    <source>
        <dbReference type="PIRSR" id="PIRSR000097-3"/>
    </source>
</evidence>
<dbReference type="PRINTS" id="PR00069">
    <property type="entry name" value="ALDKETRDTASE"/>
</dbReference>
<evidence type="ECO:0000256" key="1">
    <source>
        <dbReference type="ARBA" id="ARBA00023002"/>
    </source>
</evidence>
<feature type="binding site" evidence="3">
    <location>
        <position position="149"/>
    </location>
    <ligand>
        <name>substrate</name>
    </ligand>
</feature>
<gene>
    <name evidence="6" type="ORF">N0V89_003203</name>
</gene>
<accession>A0A9W8XU45</accession>
<feature type="site" description="Lowers pKa of active site Tyr" evidence="4">
    <location>
        <position position="116"/>
    </location>
</feature>
<dbReference type="FunFam" id="3.20.20.100:FF:000002">
    <property type="entry name" value="2,5-diketo-D-gluconic acid reductase A"/>
    <property type="match status" value="1"/>
</dbReference>
<dbReference type="InterPro" id="IPR018170">
    <property type="entry name" value="Aldo/ket_reductase_CS"/>
</dbReference>
<sequence length="355" mass="39850">MYSKRVFIYELLEYELTMHLHVVFAALIGVAQCRNKQQPIVLHPLGIDQPPIGFGTWNLKENPDNTTNAVAFAIEKGYRQIDCAAAYGNEEAVGKGIHKGLEQAGLNREDIWVTSKLWNDHHAPDRVEAGLNQTLKDLNLSYLDLYLMHWPVGKGPKDKKYHEDYVETWQAMAKLLSSGRVRRIGVSNFSPAQLKELVKHSIKGDSPLPAVHQMELHPYLPQAKWIYAHKAHGIAITAYSPLGNMNPTYGDRSRREVTTQSKAPLLLEHETIKSIAEKRDCTPAQVVLKWGMNRGTSVIPKSKHESHIEENLDATKCELGTDDLADIDAIGEEPIRFNNPGKGWGVHLFEGLDDA</sequence>
<dbReference type="Pfam" id="PF00248">
    <property type="entry name" value="Aldo_ket_red"/>
    <property type="match status" value="1"/>
</dbReference>
<dbReference type="OrthoDB" id="416253at2759"/>
<evidence type="ECO:0000259" key="5">
    <source>
        <dbReference type="Pfam" id="PF00248"/>
    </source>
</evidence>
<dbReference type="InterPro" id="IPR020471">
    <property type="entry name" value="AKR"/>
</dbReference>
<protein>
    <recommendedName>
        <fullName evidence="5">NADP-dependent oxidoreductase domain-containing protein</fullName>
    </recommendedName>
</protein>
<feature type="domain" description="NADP-dependent oxidoreductase" evidence="5">
    <location>
        <begin position="51"/>
        <end position="331"/>
    </location>
</feature>
<dbReference type="AlphaFoldDB" id="A0A9W8XU45"/>
<dbReference type="Gene3D" id="3.20.20.100">
    <property type="entry name" value="NADP-dependent oxidoreductase domain"/>
    <property type="match status" value="1"/>
</dbReference>
<name>A0A9W8XU45_9PLEO</name>
<dbReference type="CDD" id="cd19071">
    <property type="entry name" value="AKR_AKR1-5-like"/>
    <property type="match status" value="1"/>
</dbReference>
<dbReference type="RefSeq" id="XP_056075478.1">
    <property type="nucleotide sequence ID" value="XM_056212005.1"/>
</dbReference>
<dbReference type="PIRSF" id="PIRSF000097">
    <property type="entry name" value="AKR"/>
    <property type="match status" value="1"/>
</dbReference>
<evidence type="ECO:0000256" key="3">
    <source>
        <dbReference type="PIRSR" id="PIRSR000097-2"/>
    </source>
</evidence>